<proteinExistence type="predicted"/>
<keyword evidence="10" id="KW-1185">Reference proteome</keyword>
<dbReference type="EMBL" id="BAABHO010000001">
    <property type="protein sequence ID" value="GAA4772836.1"/>
    <property type="molecule type" value="Genomic_DNA"/>
</dbReference>
<keyword evidence="3" id="KW-0328">Glycosyltransferase</keyword>
<evidence type="ECO:0000256" key="4">
    <source>
        <dbReference type="ARBA" id="ARBA00022679"/>
    </source>
</evidence>
<name>A0ABP9A2M9_9PSEU</name>
<feature type="transmembrane region" description="Helical" evidence="8">
    <location>
        <begin position="206"/>
        <end position="225"/>
    </location>
</feature>
<evidence type="ECO:0000313" key="9">
    <source>
        <dbReference type="EMBL" id="GAA4772836.1"/>
    </source>
</evidence>
<feature type="transmembrane region" description="Helical" evidence="8">
    <location>
        <begin position="138"/>
        <end position="158"/>
    </location>
</feature>
<evidence type="ECO:0000256" key="6">
    <source>
        <dbReference type="ARBA" id="ARBA00022989"/>
    </source>
</evidence>
<feature type="transmembrane region" description="Helical" evidence="8">
    <location>
        <begin position="77"/>
        <end position="98"/>
    </location>
</feature>
<evidence type="ECO:0000256" key="1">
    <source>
        <dbReference type="ARBA" id="ARBA00004651"/>
    </source>
</evidence>
<comment type="subcellular location">
    <subcellularLocation>
        <location evidence="1">Cell membrane</location>
        <topology evidence="1">Multi-pass membrane protein</topology>
    </subcellularLocation>
</comment>
<keyword evidence="7 8" id="KW-0472">Membrane</keyword>
<evidence type="ECO:0000256" key="2">
    <source>
        <dbReference type="ARBA" id="ARBA00022475"/>
    </source>
</evidence>
<evidence type="ECO:0000256" key="5">
    <source>
        <dbReference type="ARBA" id="ARBA00022692"/>
    </source>
</evidence>
<evidence type="ECO:0008006" key="11">
    <source>
        <dbReference type="Google" id="ProtNLM"/>
    </source>
</evidence>
<organism evidence="9 10">
    <name type="scientific">Actinomycetospora chlora</name>
    <dbReference type="NCBI Taxonomy" id="663608"/>
    <lineage>
        <taxon>Bacteria</taxon>
        <taxon>Bacillati</taxon>
        <taxon>Actinomycetota</taxon>
        <taxon>Actinomycetes</taxon>
        <taxon>Pseudonocardiales</taxon>
        <taxon>Pseudonocardiaceae</taxon>
        <taxon>Actinomycetospora</taxon>
    </lineage>
</organism>
<dbReference type="InterPro" id="IPR050297">
    <property type="entry name" value="LipidA_mod_glycosyltrf_83"/>
</dbReference>
<accession>A0ABP9A2M9</accession>
<dbReference type="Proteomes" id="UP001500928">
    <property type="component" value="Unassembled WGS sequence"/>
</dbReference>
<keyword evidence="2" id="KW-1003">Cell membrane</keyword>
<feature type="transmembrane region" description="Helical" evidence="8">
    <location>
        <begin position="386"/>
        <end position="405"/>
    </location>
</feature>
<evidence type="ECO:0000256" key="3">
    <source>
        <dbReference type="ARBA" id="ARBA00022676"/>
    </source>
</evidence>
<sequence length="444" mass="46444">MTALLALGSRLARVPLAVSLALLVVLRLAAGLVLDPGDVDLYEFGVIARNWVNGDGYSYFSLTPTGVVEGYVPGATYVPGAFMPPAYVVVVAGATLLARALALGPEGVVWIVRVVNTLLAAVGLLGLAVLVRTLAGPAAARVACLVLAVLPTFVYLATQVSAANLYLPLETWLLAGLAVLAGGATWRRLLAVAAGLGLLCLLRSEAVVLIPLVAVWAAVFARPLVADRRSRLAVAAAVVVVAAVLPAAWAVRNSAVLGEPVVTTATTGGYNLWIGNHPGASGSQKDAAPPPDIEARLAALPVTRAYEADRDAVFREAALDHIAGDPVGTVLFDARKLLAQVTVDLSDPRSTNPVYLGSYLVVAVLGVWGWVRWWRRSADPEARARVWLVAGYVVTSLAVPAVFFALARYRLPLELILVVGAALLLTSRRPEATIAPRPVESAAP</sequence>
<comment type="caution">
    <text evidence="9">The sequence shown here is derived from an EMBL/GenBank/DDBJ whole genome shotgun (WGS) entry which is preliminary data.</text>
</comment>
<feature type="transmembrane region" description="Helical" evidence="8">
    <location>
        <begin position="232"/>
        <end position="251"/>
    </location>
</feature>
<keyword evidence="4" id="KW-0808">Transferase</keyword>
<protein>
    <recommendedName>
        <fullName evidence="11">Dolichyl-phosphate-mannose-protein mannosyltransferase</fullName>
    </recommendedName>
</protein>
<dbReference type="PANTHER" id="PTHR33908">
    <property type="entry name" value="MANNOSYLTRANSFERASE YKCB-RELATED"/>
    <property type="match status" value="1"/>
</dbReference>
<dbReference type="RefSeq" id="WP_345410303.1">
    <property type="nucleotide sequence ID" value="NZ_BAABHO010000001.1"/>
</dbReference>
<evidence type="ECO:0000313" key="10">
    <source>
        <dbReference type="Proteomes" id="UP001500928"/>
    </source>
</evidence>
<evidence type="ECO:0000256" key="8">
    <source>
        <dbReference type="SAM" id="Phobius"/>
    </source>
</evidence>
<keyword evidence="5 8" id="KW-0812">Transmembrane</keyword>
<feature type="transmembrane region" description="Helical" evidence="8">
    <location>
        <begin position="110"/>
        <end position="132"/>
    </location>
</feature>
<dbReference type="PANTHER" id="PTHR33908:SF11">
    <property type="entry name" value="MEMBRANE PROTEIN"/>
    <property type="match status" value="1"/>
</dbReference>
<reference evidence="10" key="1">
    <citation type="journal article" date="2019" name="Int. J. Syst. Evol. Microbiol.">
        <title>The Global Catalogue of Microorganisms (GCM) 10K type strain sequencing project: providing services to taxonomists for standard genome sequencing and annotation.</title>
        <authorList>
            <consortium name="The Broad Institute Genomics Platform"/>
            <consortium name="The Broad Institute Genome Sequencing Center for Infectious Disease"/>
            <person name="Wu L."/>
            <person name="Ma J."/>
        </authorList>
    </citation>
    <scope>NUCLEOTIDE SEQUENCE [LARGE SCALE GENOMIC DNA]</scope>
    <source>
        <strain evidence="10">JCM 17979</strain>
    </source>
</reference>
<feature type="transmembrane region" description="Helical" evidence="8">
    <location>
        <begin position="165"/>
        <end position="186"/>
    </location>
</feature>
<evidence type="ECO:0000256" key="7">
    <source>
        <dbReference type="ARBA" id="ARBA00023136"/>
    </source>
</evidence>
<keyword evidence="6 8" id="KW-1133">Transmembrane helix</keyword>
<gene>
    <name evidence="9" type="ORF">GCM10023200_01500</name>
</gene>
<feature type="transmembrane region" description="Helical" evidence="8">
    <location>
        <begin position="354"/>
        <end position="374"/>
    </location>
</feature>